<evidence type="ECO:0000313" key="3">
    <source>
        <dbReference type="EMBL" id="TFE91304.1"/>
    </source>
</evidence>
<organism evidence="3 4">
    <name type="scientific">Paenibacillus athensensis</name>
    <dbReference type="NCBI Taxonomy" id="1967502"/>
    <lineage>
        <taxon>Bacteria</taxon>
        <taxon>Bacillati</taxon>
        <taxon>Bacillota</taxon>
        <taxon>Bacilli</taxon>
        <taxon>Bacillales</taxon>
        <taxon>Paenibacillaceae</taxon>
        <taxon>Paenibacillus</taxon>
    </lineage>
</organism>
<accession>A0A4Y8Q9J7</accession>
<dbReference type="PANTHER" id="PTHR32097:SF17">
    <property type="entry name" value="CAMP-BINDING PROTEIN 1-RELATED"/>
    <property type="match status" value="1"/>
</dbReference>
<protein>
    <submittedName>
        <fullName evidence="3">Stress protein</fullName>
    </submittedName>
</protein>
<dbReference type="CDD" id="cd06974">
    <property type="entry name" value="TerD_like"/>
    <property type="match status" value="1"/>
</dbReference>
<dbReference type="AlphaFoldDB" id="A0A4Y8Q9J7"/>
<dbReference type="InterPro" id="IPR051324">
    <property type="entry name" value="Stress/Tellurium_Resist"/>
</dbReference>
<name>A0A4Y8Q9J7_9BACL</name>
<dbReference type="EMBL" id="MYFO01000002">
    <property type="protein sequence ID" value="TFE91304.1"/>
    <property type="molecule type" value="Genomic_DNA"/>
</dbReference>
<dbReference type="InterPro" id="IPR019303">
    <property type="entry name" value="vWA_TerF_C"/>
</dbReference>
<dbReference type="PANTHER" id="PTHR32097">
    <property type="entry name" value="CAMP-BINDING PROTEIN 1-RELATED"/>
    <property type="match status" value="1"/>
</dbReference>
<dbReference type="Pfam" id="PF02342">
    <property type="entry name" value="TerD"/>
    <property type="match status" value="1"/>
</dbReference>
<sequence length="461" mass="50263">MLLLKGQRADVTKGRKTDMLELRFEWTAAHAALDVDASCFVLSEQGRCERDEDFVFYGQPAARAGAVTHSVLAGGNAAASEKEAICVRLSDLTDDAARIAFTITIHNSAETGWTIKDLRDLQVRVCDAERGEELLRFAFGGDLSQETAIVVGELYRHGAEWKFNAVGSGFFGGLAALCTSYGLEVDGGGEQTANPAAEATAAAGQASQTGALAAPASSAGASAHAAASTSSASDRAPGLSSIDLRKKRVELVLTKKQLNRVSARVGLVLDISGSMLRLYRNGTVQEVVERILAVACKFDDNAELDIWIYDNLFSRLPAAREQDFEQYVTREIMNNKKIHKFGYNNEPPVMKDVIRKYTVEEPSPLPAFIVFINDGGVHKSIKKVIVESSVQPIFWQFVGIGNADFEVLKRLDTMEGRVVDNASFIHIPEIDAISDEALYDMLLNEFPLWLKAAAAQRIVRE</sequence>
<proteinExistence type="predicted"/>
<keyword evidence="4" id="KW-1185">Reference proteome</keyword>
<feature type="domain" description="TerD" evidence="1">
    <location>
        <begin position="3"/>
        <end position="181"/>
    </location>
</feature>
<dbReference type="InterPro" id="IPR036465">
    <property type="entry name" value="vWFA_dom_sf"/>
</dbReference>
<dbReference type="Pfam" id="PF10138">
    <property type="entry name" value="vWA-TerF-like"/>
    <property type="match status" value="1"/>
</dbReference>
<gene>
    <name evidence="3" type="ORF">B5M42_02340</name>
</gene>
<feature type="domain" description="vWA found in TerF C terminus" evidence="2">
    <location>
        <begin position="263"/>
        <end position="459"/>
    </location>
</feature>
<evidence type="ECO:0000259" key="1">
    <source>
        <dbReference type="Pfam" id="PF02342"/>
    </source>
</evidence>
<dbReference type="OrthoDB" id="5756874at2"/>
<evidence type="ECO:0000259" key="2">
    <source>
        <dbReference type="Pfam" id="PF10138"/>
    </source>
</evidence>
<comment type="caution">
    <text evidence="3">The sequence shown here is derived from an EMBL/GenBank/DDBJ whole genome shotgun (WGS) entry which is preliminary data.</text>
</comment>
<reference evidence="3 4" key="1">
    <citation type="submission" date="2017-03" db="EMBL/GenBank/DDBJ databases">
        <title>Isolation of Levoglucosan Utilizing Bacteria.</title>
        <authorList>
            <person name="Arya A.S."/>
        </authorList>
    </citation>
    <scope>NUCLEOTIDE SEQUENCE [LARGE SCALE GENOMIC DNA]</scope>
    <source>
        <strain evidence="3 4">MEC069</strain>
    </source>
</reference>
<dbReference type="SUPFAM" id="SSF53300">
    <property type="entry name" value="vWA-like"/>
    <property type="match status" value="1"/>
</dbReference>
<dbReference type="InterPro" id="IPR003325">
    <property type="entry name" value="TerD"/>
</dbReference>
<dbReference type="Proteomes" id="UP000298246">
    <property type="component" value="Unassembled WGS sequence"/>
</dbReference>
<evidence type="ECO:0000313" key="4">
    <source>
        <dbReference type="Proteomes" id="UP000298246"/>
    </source>
</evidence>
<dbReference type="Gene3D" id="2.60.60.30">
    <property type="entry name" value="sav2460 like domains"/>
    <property type="match status" value="1"/>
</dbReference>